<dbReference type="RefSeq" id="WP_307244654.1">
    <property type="nucleotide sequence ID" value="NZ_JAUSUZ010000001.1"/>
</dbReference>
<comment type="caution">
    <text evidence="1">The sequence shown here is derived from an EMBL/GenBank/DDBJ whole genome shotgun (WGS) entry which is preliminary data.</text>
</comment>
<evidence type="ECO:0000313" key="2">
    <source>
        <dbReference type="Proteomes" id="UP001240236"/>
    </source>
</evidence>
<protein>
    <submittedName>
        <fullName evidence="1">Uncharacterized protein</fullName>
    </submittedName>
</protein>
<dbReference type="InterPro" id="IPR036278">
    <property type="entry name" value="Sialidase_sf"/>
</dbReference>
<dbReference type="EMBL" id="JAUSUZ010000001">
    <property type="protein sequence ID" value="MDQ0369430.1"/>
    <property type="molecule type" value="Genomic_DNA"/>
</dbReference>
<accession>A0AAE3W6Q3</accession>
<organism evidence="1 2">
    <name type="scientific">Catenuloplanes indicus</name>
    <dbReference type="NCBI Taxonomy" id="137267"/>
    <lineage>
        <taxon>Bacteria</taxon>
        <taxon>Bacillati</taxon>
        <taxon>Actinomycetota</taxon>
        <taxon>Actinomycetes</taxon>
        <taxon>Micromonosporales</taxon>
        <taxon>Micromonosporaceae</taxon>
        <taxon>Catenuloplanes</taxon>
    </lineage>
</organism>
<keyword evidence="2" id="KW-1185">Reference proteome</keyword>
<dbReference type="AlphaFoldDB" id="A0AAE3W6Q3"/>
<proteinExistence type="predicted"/>
<sequence>MADRLDEAFARFEASATPLFRPAPVAALSTMARARRRRWPGLLAGALVLLVGGPAGALAVAGGDLRGIAPEPPGIPNREHLREPQFGFAPGIVWTYANGRCVETGCWPSQLASSVDQGRTWQVRTGAEGFQDAELIVSPRGTVFLREPGDSIHRVLPETGASIVTAALPGPPELLLENGGDLILACPGQETYGGPDALSCDRPEVTDLTTVVTPAVPGGMGRLTQLARAGDGRVWLLGRDPDSGTFWLSSSADDGATWDPPVRRDGDPAGVRLTVSPVDGDAWVVAGGPVRVWRLTHDGDTVIVEDGDGRSVADHAGGVAAEGESTQFDAAEPSMVRALGRGVLAAATPDAGLWIFQPGDGRMPIDEDLAAVSVDVLADGALVVRDAAGRFGIGTGDGWDRTWTWSEP</sequence>
<dbReference type="SUPFAM" id="SSF50939">
    <property type="entry name" value="Sialidases"/>
    <property type="match status" value="1"/>
</dbReference>
<gene>
    <name evidence="1" type="ORF">J2S42_006099</name>
</gene>
<dbReference type="Proteomes" id="UP001240236">
    <property type="component" value="Unassembled WGS sequence"/>
</dbReference>
<evidence type="ECO:0000313" key="1">
    <source>
        <dbReference type="EMBL" id="MDQ0369430.1"/>
    </source>
</evidence>
<reference evidence="1 2" key="1">
    <citation type="submission" date="2023-07" db="EMBL/GenBank/DDBJ databases">
        <title>Sequencing the genomes of 1000 actinobacteria strains.</title>
        <authorList>
            <person name="Klenk H.-P."/>
        </authorList>
    </citation>
    <scope>NUCLEOTIDE SEQUENCE [LARGE SCALE GENOMIC DNA]</scope>
    <source>
        <strain evidence="1 2">DSM 44709</strain>
    </source>
</reference>
<name>A0AAE3W6Q3_9ACTN</name>